<dbReference type="RefSeq" id="WP_099620664.1">
    <property type="nucleotide sequence ID" value="NZ_CP024201.1"/>
</dbReference>
<gene>
    <name evidence="3" type="ORF">CSW64_02755</name>
</gene>
<keyword evidence="4" id="KW-1185">Reference proteome</keyword>
<dbReference type="PRINTS" id="PR01217">
    <property type="entry name" value="PRICHEXTENSN"/>
</dbReference>
<evidence type="ECO:0000256" key="1">
    <source>
        <dbReference type="SAM" id="MobiDB-lite"/>
    </source>
</evidence>
<evidence type="ECO:0000313" key="4">
    <source>
        <dbReference type="Proteomes" id="UP000228945"/>
    </source>
</evidence>
<accession>A0A2D2ATS0</accession>
<dbReference type="EMBL" id="CP024201">
    <property type="protein sequence ID" value="ATQ41408.1"/>
    <property type="molecule type" value="Genomic_DNA"/>
</dbReference>
<feature type="compositionally biased region" description="Low complexity" evidence="1">
    <location>
        <begin position="55"/>
        <end position="65"/>
    </location>
</feature>
<sequence>MAPALVVSGVVHVGALLAVIFLGGIFKKPMEMGGGVPVTLVAEGPPILREAPQGPEEQLPQVEEPAPLPPEPEPAPPPPQPKPTPPQPQPTPPKPTPTPTPKPTPTPAKPTPAKPSPRSPLDLDRLLSDVQSTKPAKPAGGRQGPPKPNTTPAPGASPGEISQAAKGYANNLGKDLGRRWNPNCEVEGGDRVNITVQLIISSNGRLLGDPKIIRGAKDDPITKAAMTRAIMAARASEPFKDFPPELAGEKLNFNLNAQTACSM</sequence>
<feature type="compositionally biased region" description="Pro residues" evidence="1">
    <location>
        <begin position="66"/>
        <end position="118"/>
    </location>
</feature>
<reference evidence="3 4" key="1">
    <citation type="submission" date="2017-10" db="EMBL/GenBank/DDBJ databases">
        <title>Genome sequence of Caulobacter mirabilis FWC38.</title>
        <authorList>
            <person name="Fiebig A."/>
            <person name="Crosson S."/>
        </authorList>
    </citation>
    <scope>NUCLEOTIDE SEQUENCE [LARGE SCALE GENOMIC DNA]</scope>
    <source>
        <strain evidence="3 4">FWC 38</strain>
    </source>
</reference>
<keyword evidence="2" id="KW-0472">Membrane</keyword>
<dbReference type="OrthoDB" id="7187185at2"/>
<dbReference type="AlphaFoldDB" id="A0A2D2ATS0"/>
<evidence type="ECO:0000256" key="2">
    <source>
        <dbReference type="SAM" id="Phobius"/>
    </source>
</evidence>
<dbReference type="Proteomes" id="UP000228945">
    <property type="component" value="Chromosome"/>
</dbReference>
<evidence type="ECO:0000313" key="3">
    <source>
        <dbReference type="EMBL" id="ATQ41408.1"/>
    </source>
</evidence>
<keyword evidence="2" id="KW-0812">Transmembrane</keyword>
<name>A0A2D2ATS0_9CAUL</name>
<dbReference type="KEGG" id="cmb:CSW64_02755"/>
<organism evidence="3 4">
    <name type="scientific">Caulobacter mirabilis</name>
    <dbReference type="NCBI Taxonomy" id="69666"/>
    <lineage>
        <taxon>Bacteria</taxon>
        <taxon>Pseudomonadati</taxon>
        <taxon>Pseudomonadota</taxon>
        <taxon>Alphaproteobacteria</taxon>
        <taxon>Caulobacterales</taxon>
        <taxon>Caulobacteraceae</taxon>
        <taxon>Caulobacter</taxon>
    </lineage>
</organism>
<feature type="region of interest" description="Disordered" evidence="1">
    <location>
        <begin position="47"/>
        <end position="162"/>
    </location>
</feature>
<protein>
    <submittedName>
        <fullName evidence="3">Cell envelope biogenesis protein TolA</fullName>
    </submittedName>
</protein>
<keyword evidence="2" id="KW-1133">Transmembrane helix</keyword>
<feature type="transmembrane region" description="Helical" evidence="2">
    <location>
        <begin position="6"/>
        <end position="26"/>
    </location>
</feature>
<proteinExistence type="predicted"/>